<accession>A0A5C2SKF2</accession>
<dbReference type="InterPro" id="IPR003807">
    <property type="entry name" value="DUF202"/>
</dbReference>
<proteinExistence type="predicted"/>
<name>A0A5C2SKF2_9APHY</name>
<protein>
    <recommendedName>
        <fullName evidence="7">DUF202 domain-containing protein</fullName>
    </recommendedName>
</protein>
<feature type="transmembrane region" description="Helical" evidence="6">
    <location>
        <begin position="105"/>
        <end position="123"/>
    </location>
</feature>
<keyword evidence="4 6" id="KW-1133">Transmembrane helix</keyword>
<evidence type="ECO:0000259" key="7">
    <source>
        <dbReference type="Pfam" id="PF02656"/>
    </source>
</evidence>
<evidence type="ECO:0000313" key="8">
    <source>
        <dbReference type="EMBL" id="RPD64131.1"/>
    </source>
</evidence>
<organism evidence="8 9">
    <name type="scientific">Lentinus tigrinus ALCF2SS1-6</name>
    <dbReference type="NCBI Taxonomy" id="1328759"/>
    <lineage>
        <taxon>Eukaryota</taxon>
        <taxon>Fungi</taxon>
        <taxon>Dikarya</taxon>
        <taxon>Basidiomycota</taxon>
        <taxon>Agaricomycotina</taxon>
        <taxon>Agaricomycetes</taxon>
        <taxon>Polyporales</taxon>
        <taxon>Polyporaceae</taxon>
        <taxon>Lentinus</taxon>
    </lineage>
</organism>
<feature type="transmembrane region" description="Helical" evidence="6">
    <location>
        <begin position="21"/>
        <end position="41"/>
    </location>
</feature>
<reference evidence="8" key="1">
    <citation type="journal article" date="2018" name="Genome Biol. Evol.">
        <title>Genomics and development of Lentinus tigrinus, a white-rot wood-decaying mushroom with dimorphic fruiting bodies.</title>
        <authorList>
            <person name="Wu B."/>
            <person name="Xu Z."/>
            <person name="Knudson A."/>
            <person name="Carlson A."/>
            <person name="Chen N."/>
            <person name="Kovaka S."/>
            <person name="LaButti K."/>
            <person name="Lipzen A."/>
            <person name="Pennachio C."/>
            <person name="Riley R."/>
            <person name="Schakwitz W."/>
            <person name="Umezawa K."/>
            <person name="Ohm R.A."/>
            <person name="Grigoriev I.V."/>
            <person name="Nagy L.G."/>
            <person name="Gibbons J."/>
            <person name="Hibbett D."/>
        </authorList>
    </citation>
    <scope>NUCLEOTIDE SEQUENCE [LARGE SCALE GENOMIC DNA]</scope>
    <source>
        <strain evidence="8">ALCF2SS1-6</strain>
    </source>
</reference>
<keyword evidence="5 6" id="KW-0472">Membrane</keyword>
<keyword evidence="3 6" id="KW-0812">Transmembrane</keyword>
<evidence type="ECO:0000313" key="9">
    <source>
        <dbReference type="Proteomes" id="UP000313359"/>
    </source>
</evidence>
<dbReference type="AlphaFoldDB" id="A0A5C2SKF2"/>
<evidence type="ECO:0000256" key="3">
    <source>
        <dbReference type="ARBA" id="ARBA00022692"/>
    </source>
</evidence>
<keyword evidence="9" id="KW-1185">Reference proteome</keyword>
<dbReference type="Proteomes" id="UP000313359">
    <property type="component" value="Unassembled WGS sequence"/>
</dbReference>
<comment type="subcellular location">
    <subcellularLocation>
        <location evidence="1">Cell membrane</location>
        <topology evidence="1">Multi-pass membrane protein</topology>
    </subcellularLocation>
</comment>
<dbReference type="PANTHER" id="PTHR34187">
    <property type="entry name" value="FGR18P"/>
    <property type="match status" value="1"/>
</dbReference>
<evidence type="ECO:0000256" key="5">
    <source>
        <dbReference type="ARBA" id="ARBA00023136"/>
    </source>
</evidence>
<sequence>MPVALEIRVSEGRDYAMLERNLLSHLRLAVLLSLLSASLLLNARLPTPSEPGSAHTQPSTMGLVIAIIELGAAVVTIAAGVWEYWQSFADMKAQRGFLRASQTHLAILSMLGVIVFAICLMLISKENV</sequence>
<dbReference type="EMBL" id="ML122254">
    <property type="protein sequence ID" value="RPD64131.1"/>
    <property type="molecule type" value="Genomic_DNA"/>
</dbReference>
<dbReference type="InterPro" id="IPR052053">
    <property type="entry name" value="IM_YidH-like"/>
</dbReference>
<evidence type="ECO:0000256" key="6">
    <source>
        <dbReference type="SAM" id="Phobius"/>
    </source>
</evidence>
<evidence type="ECO:0000256" key="4">
    <source>
        <dbReference type="ARBA" id="ARBA00022989"/>
    </source>
</evidence>
<feature type="transmembrane region" description="Helical" evidence="6">
    <location>
        <begin position="61"/>
        <end position="85"/>
    </location>
</feature>
<evidence type="ECO:0000256" key="1">
    <source>
        <dbReference type="ARBA" id="ARBA00004651"/>
    </source>
</evidence>
<evidence type="ECO:0000256" key="2">
    <source>
        <dbReference type="ARBA" id="ARBA00022475"/>
    </source>
</evidence>
<dbReference type="OrthoDB" id="5525680at2759"/>
<dbReference type="Pfam" id="PF02656">
    <property type="entry name" value="DUF202"/>
    <property type="match status" value="1"/>
</dbReference>
<dbReference type="PANTHER" id="PTHR34187:SF2">
    <property type="entry name" value="DUF202 DOMAIN-CONTAINING PROTEIN"/>
    <property type="match status" value="1"/>
</dbReference>
<gene>
    <name evidence="8" type="ORF">L227DRAFT_607830</name>
</gene>
<dbReference type="GO" id="GO:0005886">
    <property type="term" value="C:plasma membrane"/>
    <property type="evidence" value="ECO:0007669"/>
    <property type="project" value="UniProtKB-SubCell"/>
</dbReference>
<feature type="domain" description="DUF202" evidence="7">
    <location>
        <begin position="14"/>
        <end position="87"/>
    </location>
</feature>
<keyword evidence="2" id="KW-1003">Cell membrane</keyword>